<dbReference type="GO" id="GO:0018687">
    <property type="term" value="F:biphenyl 2,3-dioxygenase activity"/>
    <property type="evidence" value="ECO:0007669"/>
    <property type="project" value="UniProtKB-EC"/>
</dbReference>
<keyword evidence="3" id="KW-0223">Dioxygenase</keyword>
<evidence type="ECO:0000256" key="1">
    <source>
        <dbReference type="ARBA" id="ARBA00009570"/>
    </source>
</evidence>
<proteinExistence type="inferred from homology"/>
<protein>
    <submittedName>
        <fullName evidence="3">Biphenyl dioxygenase subunit beta</fullName>
        <ecNumber evidence="3">1.14.12.18</ecNumber>
    </submittedName>
</protein>
<dbReference type="GO" id="GO:0019380">
    <property type="term" value="P:3-phenylpropionate catabolic process"/>
    <property type="evidence" value="ECO:0007669"/>
    <property type="project" value="TreeGrafter"/>
</dbReference>
<dbReference type="EC" id="1.14.12.18" evidence="3"/>
<dbReference type="AlphaFoldDB" id="A0A3P4B5W4"/>
<dbReference type="NCBIfam" id="NF007479">
    <property type="entry name" value="PRK10069.1"/>
    <property type="match status" value="1"/>
</dbReference>
<keyword evidence="4" id="KW-1185">Reference proteome</keyword>
<dbReference type="Pfam" id="PF00866">
    <property type="entry name" value="Ring_hydroxyl_B"/>
    <property type="match status" value="1"/>
</dbReference>
<evidence type="ECO:0000313" key="3">
    <source>
        <dbReference type="EMBL" id="VCU71058.1"/>
    </source>
</evidence>
<dbReference type="Gene3D" id="3.10.450.50">
    <property type="match status" value="1"/>
</dbReference>
<dbReference type="Proteomes" id="UP000277294">
    <property type="component" value="Unassembled WGS sequence"/>
</dbReference>
<dbReference type="InterPro" id="IPR000391">
    <property type="entry name" value="Rng_hydr_dOase-bsu"/>
</dbReference>
<dbReference type="CDD" id="cd00667">
    <property type="entry name" value="ring_hydroxylating_dioxygenases_beta"/>
    <property type="match status" value="1"/>
</dbReference>
<name>A0A3P4B5W4_9BURK</name>
<gene>
    <name evidence="3" type="primary">bphE_1</name>
    <name evidence="3" type="ORF">PIGHUM_03138</name>
</gene>
<dbReference type="SUPFAM" id="SSF54427">
    <property type="entry name" value="NTF2-like"/>
    <property type="match status" value="1"/>
</dbReference>
<keyword evidence="2 3" id="KW-0560">Oxidoreductase</keyword>
<evidence type="ECO:0000256" key="2">
    <source>
        <dbReference type="ARBA" id="ARBA00023002"/>
    </source>
</evidence>
<accession>A0A3P4B5W4</accession>
<dbReference type="InterPro" id="IPR032710">
    <property type="entry name" value="NTF2-like_dom_sf"/>
</dbReference>
<evidence type="ECO:0000313" key="4">
    <source>
        <dbReference type="Proteomes" id="UP000277294"/>
    </source>
</evidence>
<dbReference type="EMBL" id="UWPJ01000024">
    <property type="protein sequence ID" value="VCU71058.1"/>
    <property type="molecule type" value="Genomic_DNA"/>
</dbReference>
<organism evidence="3 4">
    <name type="scientific">Pigmentiphaga humi</name>
    <dbReference type="NCBI Taxonomy" id="2478468"/>
    <lineage>
        <taxon>Bacteria</taxon>
        <taxon>Pseudomonadati</taxon>
        <taxon>Pseudomonadota</taxon>
        <taxon>Betaproteobacteria</taxon>
        <taxon>Burkholderiales</taxon>
        <taxon>Alcaligenaceae</taxon>
        <taxon>Pigmentiphaga</taxon>
    </lineage>
</organism>
<dbReference type="PANTHER" id="PTHR41534">
    <property type="entry name" value="BLR3401 PROTEIN"/>
    <property type="match status" value="1"/>
</dbReference>
<dbReference type="OrthoDB" id="7062869at2"/>
<dbReference type="RefSeq" id="WP_124080522.1">
    <property type="nucleotide sequence ID" value="NZ_UWPJ01000024.1"/>
</dbReference>
<reference evidence="3 4" key="1">
    <citation type="submission" date="2018-10" db="EMBL/GenBank/DDBJ databases">
        <authorList>
            <person name="Criscuolo A."/>
        </authorList>
    </citation>
    <scope>NUCLEOTIDE SEQUENCE [LARGE SCALE GENOMIC DNA]</scope>
    <source>
        <strain evidence="3">DnA1</strain>
    </source>
</reference>
<dbReference type="PANTHER" id="PTHR41534:SF2">
    <property type="entry name" value="3-PHENYLPROPIONATE_CINNAMIC ACID DIOXYGENASE SUBUNIT BETA"/>
    <property type="match status" value="1"/>
</dbReference>
<sequence>MSTVLQQDAEAQLAALLLLKSVEQFYYQQSDMLDARDYEGWLATLDERIRYWMPLARNVQSRSLAEEYTRPQQDAAWFDEGMETLRLRVEQFRTGMHWAEEPVSRVSHLVTNVRIVETREDGEGRRRVQARSRFLVYQNRLETETALFVGKRDDTLIETAGGWKVRQRSIFLDQSVLLGKALTVFF</sequence>
<comment type="similarity">
    <text evidence="1">Belongs to the bacterial ring-hydroxylating dioxygenase beta subunit family.</text>
</comment>